<keyword evidence="1" id="KW-0732">Signal</keyword>
<evidence type="ECO:0000256" key="1">
    <source>
        <dbReference type="SAM" id="SignalP"/>
    </source>
</evidence>
<dbReference type="PANTHER" id="PTHR37833:SF1">
    <property type="entry name" value="SIGNAL PEPTIDE PROTEIN"/>
    <property type="match status" value="1"/>
</dbReference>
<feature type="signal peptide" evidence="1">
    <location>
        <begin position="1"/>
        <end position="19"/>
    </location>
</feature>
<dbReference type="OrthoDB" id="1466304at2"/>
<evidence type="ECO:0008006" key="4">
    <source>
        <dbReference type="Google" id="ProtNLM"/>
    </source>
</evidence>
<organism evidence="2 3">
    <name type="scientific">Roseivirga seohaensis subsp. aquiponti</name>
    <dbReference type="NCBI Taxonomy" id="1566026"/>
    <lineage>
        <taxon>Bacteria</taxon>
        <taxon>Pseudomonadati</taxon>
        <taxon>Bacteroidota</taxon>
        <taxon>Cytophagia</taxon>
        <taxon>Cytophagales</taxon>
        <taxon>Roseivirgaceae</taxon>
        <taxon>Roseivirga</taxon>
    </lineage>
</organism>
<name>A0A0L8AQ31_9BACT</name>
<dbReference type="InterPro" id="IPR011467">
    <property type="entry name" value="DUF1573"/>
</dbReference>
<sequence length="344" mass="38888">MTKFFSFLFLICITSYGFAQKPEVINVGVIDGEVGTFYGNFSWENTSEDTVMIGFWSGAERLKLEKENLKVHPRETVDIPFTILTEGYVGGFEIGVRVLDSSEIIIKEYVFQGRILTPVIDVFKAYRNVFWPFRSKYQLVNFKSGFIGDDLSAEMILYNFGGEPLDLRATSISSYYDVSFQPNEVPHNSFTKMNIVLKTDSLLVPGFTKEIVQVKDKNDSLVFSIPVQFTLEQKPSDYTADSPYLAISDLDHDFKVMAPNTKKSVNITLSNRGNEPLELLKIESNCSCLLYDVKRAAIAPGESVEMQVTFDATDRLGFERKTLAIFSNDPRKPTAVITFRAHVK</sequence>
<reference evidence="3" key="1">
    <citation type="submission" date="2014-11" db="EMBL/GenBank/DDBJ databases">
        <title>Genome sequencing of Roseivirga sp. D-25.</title>
        <authorList>
            <person name="Selvaratnam C."/>
            <person name="Thevarajoo S."/>
            <person name="Goh K.M."/>
            <person name="Eee R."/>
            <person name="Chan K.-G."/>
            <person name="Chong C.S."/>
        </authorList>
    </citation>
    <scope>NUCLEOTIDE SEQUENCE [LARGE SCALE GENOMIC DNA]</scope>
    <source>
        <strain evidence="3">D-25</strain>
    </source>
</reference>
<dbReference type="InterPro" id="IPR013783">
    <property type="entry name" value="Ig-like_fold"/>
</dbReference>
<dbReference type="PANTHER" id="PTHR37833">
    <property type="entry name" value="LIPOPROTEIN-RELATED"/>
    <property type="match status" value="1"/>
</dbReference>
<comment type="caution">
    <text evidence="2">The sequence shown here is derived from an EMBL/GenBank/DDBJ whole genome shotgun (WGS) entry which is preliminary data.</text>
</comment>
<dbReference type="Gene3D" id="2.60.40.10">
    <property type="entry name" value="Immunoglobulins"/>
    <property type="match status" value="1"/>
</dbReference>
<proteinExistence type="predicted"/>
<evidence type="ECO:0000313" key="3">
    <source>
        <dbReference type="Proteomes" id="UP000036908"/>
    </source>
</evidence>
<feature type="chain" id="PRO_5005580655" description="DUF1573 domain-containing protein" evidence="1">
    <location>
        <begin position="20"/>
        <end position="344"/>
    </location>
</feature>
<dbReference type="AlphaFoldDB" id="A0A0L8AQ31"/>
<protein>
    <recommendedName>
        <fullName evidence="4">DUF1573 domain-containing protein</fullName>
    </recommendedName>
</protein>
<keyword evidence="3" id="KW-1185">Reference proteome</keyword>
<dbReference type="PATRIC" id="fig|1566026.4.peg.2145"/>
<evidence type="ECO:0000313" key="2">
    <source>
        <dbReference type="EMBL" id="KOF04350.1"/>
    </source>
</evidence>
<accession>A0A0L8AQ31</accession>
<dbReference type="Proteomes" id="UP000036908">
    <property type="component" value="Unassembled WGS sequence"/>
</dbReference>
<dbReference type="Pfam" id="PF07610">
    <property type="entry name" value="DUF1573"/>
    <property type="match status" value="1"/>
</dbReference>
<dbReference type="RefSeq" id="WP_053222061.1">
    <property type="nucleotide sequence ID" value="NZ_JSVA01000003.1"/>
</dbReference>
<gene>
    <name evidence="2" type="ORF">OB69_02220</name>
</gene>
<dbReference type="EMBL" id="JSVA01000003">
    <property type="protein sequence ID" value="KOF04350.1"/>
    <property type="molecule type" value="Genomic_DNA"/>
</dbReference>